<evidence type="ECO:0000256" key="7">
    <source>
        <dbReference type="ARBA" id="ARBA00023125"/>
    </source>
</evidence>
<name>A0A6L5T468_9FIRM</name>
<comment type="subcellular location">
    <subcellularLocation>
        <location evidence="1">Cytoplasm</location>
    </subcellularLocation>
</comment>
<feature type="domain" description="Response regulatory" evidence="12">
    <location>
        <begin position="17"/>
        <end position="134"/>
    </location>
</feature>
<evidence type="ECO:0000256" key="4">
    <source>
        <dbReference type="ARBA" id="ARBA00022553"/>
    </source>
</evidence>
<evidence type="ECO:0000259" key="11">
    <source>
        <dbReference type="PROSITE" id="PS01124"/>
    </source>
</evidence>
<comment type="caution">
    <text evidence="13">The sequence shown here is derived from an EMBL/GenBank/DDBJ whole genome shotgun (WGS) entry which is preliminary data.</text>
</comment>
<dbReference type="SMART" id="SM00342">
    <property type="entry name" value="HTH_ARAC"/>
    <property type="match status" value="1"/>
</dbReference>
<keyword evidence="7" id="KW-0238">DNA-binding</keyword>
<sequence length="514" mass="59535">MLQSNYTRGQRGIKMYKLLIVDDEQIEREGMAHFIQWDKYDIQLCGTAWNGADALGKIQKDVPDIVLTDIKMPVMNGIELIQKLSETYRNIVVVVLSGYGEYEFTSQAMEYGIRHYILKPCDEDKIVAVMNDAKKEVDKRREYHTLKRELLPHAKEELFRRLLTGSRLSDDEIMALKKDFPANGDSYRLLAMKNEVSGFEYIEQFILGNILGEILQMATMPLFTYVDDMVIFAIDVCTDNSLSKAVERTLQEFARMKSKAIASAASLEGDISVAHELYKQLLYLFTMVDNKTDAGLLCYPTQNEAESNTYYFDFDRLKSSDRYDNILFEITLAMKKLQSIGLSNDEKQRIFEAFIVTWSSYVGSEKLKLLNIGGINSDESAITEVSRWIAETLNIYETGKEKERMEKILDVIYSNFDNTELNIQYIAKNILFMNEDYFGRVFIRNMHLKFSAYLEQSRIEMAKRLLEYNPDMRIAMLTELIGYPADGQYFSKTFRKVCGMTPTEYRENLKKTDI</sequence>
<dbReference type="GO" id="GO:0005737">
    <property type="term" value="C:cytoplasm"/>
    <property type="evidence" value="ECO:0007669"/>
    <property type="project" value="UniProtKB-SubCell"/>
</dbReference>
<reference evidence="13 14" key="1">
    <citation type="journal article" date="2019" name="Nat. Med.">
        <title>A library of human gut bacterial isolates paired with longitudinal multiomics data enables mechanistic microbiome research.</title>
        <authorList>
            <person name="Poyet M."/>
            <person name="Groussin M."/>
            <person name="Gibbons S.M."/>
            <person name="Avila-Pacheco J."/>
            <person name="Jiang X."/>
            <person name="Kearney S.M."/>
            <person name="Perrotta A.R."/>
            <person name="Berdy B."/>
            <person name="Zhao S."/>
            <person name="Lieberman T.D."/>
            <person name="Swanson P.K."/>
            <person name="Smith M."/>
            <person name="Roesemann S."/>
            <person name="Alexander J.E."/>
            <person name="Rich S.A."/>
            <person name="Livny J."/>
            <person name="Vlamakis H."/>
            <person name="Clish C."/>
            <person name="Bullock K."/>
            <person name="Deik A."/>
            <person name="Scott J."/>
            <person name="Pierce K.A."/>
            <person name="Xavier R.J."/>
            <person name="Alm E.J."/>
        </authorList>
    </citation>
    <scope>NUCLEOTIDE SEQUENCE [LARGE SCALE GENOMIC DNA]</scope>
    <source>
        <strain evidence="13 14">BIOML-A11</strain>
    </source>
</reference>
<dbReference type="SUPFAM" id="SSF46689">
    <property type="entry name" value="Homeodomain-like"/>
    <property type="match status" value="1"/>
</dbReference>
<keyword evidence="5" id="KW-0902">Two-component regulatory system</keyword>
<evidence type="ECO:0000256" key="5">
    <source>
        <dbReference type="ARBA" id="ARBA00023012"/>
    </source>
</evidence>
<dbReference type="GO" id="GO:0043565">
    <property type="term" value="F:sequence-specific DNA binding"/>
    <property type="evidence" value="ECO:0007669"/>
    <property type="project" value="InterPro"/>
</dbReference>
<evidence type="ECO:0000259" key="12">
    <source>
        <dbReference type="PROSITE" id="PS50110"/>
    </source>
</evidence>
<keyword evidence="4 10" id="KW-0597">Phosphoprotein</keyword>
<dbReference type="AlphaFoldDB" id="A0A6L5T468"/>
<evidence type="ECO:0000256" key="3">
    <source>
        <dbReference type="ARBA" id="ARBA00022490"/>
    </source>
</evidence>
<feature type="modified residue" description="4-aspartylphosphate" evidence="10">
    <location>
        <position position="69"/>
    </location>
</feature>
<dbReference type="Pfam" id="PF00072">
    <property type="entry name" value="Response_reg"/>
    <property type="match status" value="1"/>
</dbReference>
<evidence type="ECO:0000313" key="13">
    <source>
        <dbReference type="EMBL" id="MSC58979.1"/>
    </source>
</evidence>
<dbReference type="Gene3D" id="3.40.50.2300">
    <property type="match status" value="1"/>
</dbReference>
<evidence type="ECO:0000313" key="14">
    <source>
        <dbReference type="Proteomes" id="UP000479563"/>
    </source>
</evidence>
<protein>
    <recommendedName>
        <fullName evidence="2">Stage 0 sporulation protein A homolog</fullName>
    </recommendedName>
</protein>
<comment type="function">
    <text evidence="9">May play the central regulatory role in sporulation. It may be an element of the effector pathway responsible for the activation of sporulation genes in response to nutritional stress. Spo0A may act in concert with spo0H (a sigma factor) to control the expression of some genes that are critical to the sporulation process.</text>
</comment>
<feature type="domain" description="HTH araC/xylS-type" evidence="11">
    <location>
        <begin position="406"/>
        <end position="508"/>
    </location>
</feature>
<dbReference type="InterPro" id="IPR011006">
    <property type="entry name" value="CheY-like_superfamily"/>
</dbReference>
<evidence type="ECO:0000256" key="10">
    <source>
        <dbReference type="PROSITE-ProRule" id="PRU00169"/>
    </source>
</evidence>
<keyword evidence="3" id="KW-0963">Cytoplasm</keyword>
<accession>A0A6L5T468</accession>
<evidence type="ECO:0000256" key="8">
    <source>
        <dbReference type="ARBA" id="ARBA00023163"/>
    </source>
</evidence>
<evidence type="ECO:0000256" key="6">
    <source>
        <dbReference type="ARBA" id="ARBA00023015"/>
    </source>
</evidence>
<proteinExistence type="predicted"/>
<evidence type="ECO:0000256" key="2">
    <source>
        <dbReference type="ARBA" id="ARBA00018672"/>
    </source>
</evidence>
<dbReference type="GO" id="GO:0000160">
    <property type="term" value="P:phosphorelay signal transduction system"/>
    <property type="evidence" value="ECO:0007669"/>
    <property type="project" value="UniProtKB-KW"/>
</dbReference>
<dbReference type="CDD" id="cd17536">
    <property type="entry name" value="REC_YesN-like"/>
    <property type="match status" value="1"/>
</dbReference>
<keyword evidence="8" id="KW-0804">Transcription</keyword>
<dbReference type="SUPFAM" id="SSF52172">
    <property type="entry name" value="CheY-like"/>
    <property type="match status" value="1"/>
</dbReference>
<dbReference type="Pfam" id="PF12833">
    <property type="entry name" value="HTH_18"/>
    <property type="match status" value="1"/>
</dbReference>
<dbReference type="InterPro" id="IPR018060">
    <property type="entry name" value="HTH_AraC"/>
</dbReference>
<dbReference type="PROSITE" id="PS01124">
    <property type="entry name" value="HTH_ARAC_FAMILY_2"/>
    <property type="match status" value="1"/>
</dbReference>
<dbReference type="GO" id="GO:0003700">
    <property type="term" value="F:DNA-binding transcription factor activity"/>
    <property type="evidence" value="ECO:0007669"/>
    <property type="project" value="InterPro"/>
</dbReference>
<dbReference type="InterPro" id="IPR051552">
    <property type="entry name" value="HptR"/>
</dbReference>
<dbReference type="Gene3D" id="1.10.10.60">
    <property type="entry name" value="Homeodomain-like"/>
    <property type="match status" value="2"/>
</dbReference>
<evidence type="ECO:0000256" key="9">
    <source>
        <dbReference type="ARBA" id="ARBA00024867"/>
    </source>
</evidence>
<dbReference type="InterPro" id="IPR009057">
    <property type="entry name" value="Homeodomain-like_sf"/>
</dbReference>
<keyword evidence="6" id="KW-0805">Transcription regulation</keyword>
<dbReference type="PANTHER" id="PTHR42713:SF3">
    <property type="entry name" value="TRANSCRIPTIONAL REGULATORY PROTEIN HPTR"/>
    <property type="match status" value="1"/>
</dbReference>
<dbReference type="EMBL" id="WKQP01000002">
    <property type="protein sequence ID" value="MSC58979.1"/>
    <property type="molecule type" value="Genomic_DNA"/>
</dbReference>
<dbReference type="SMART" id="SM00448">
    <property type="entry name" value="REC"/>
    <property type="match status" value="1"/>
</dbReference>
<organism evidence="13 14">
    <name type="scientific">Agathobacter rectalis</name>
    <dbReference type="NCBI Taxonomy" id="39491"/>
    <lineage>
        <taxon>Bacteria</taxon>
        <taxon>Bacillati</taxon>
        <taxon>Bacillota</taxon>
        <taxon>Clostridia</taxon>
        <taxon>Lachnospirales</taxon>
        <taxon>Lachnospiraceae</taxon>
        <taxon>Agathobacter</taxon>
    </lineage>
</organism>
<dbReference type="PANTHER" id="PTHR42713">
    <property type="entry name" value="HISTIDINE KINASE-RELATED"/>
    <property type="match status" value="1"/>
</dbReference>
<evidence type="ECO:0000256" key="1">
    <source>
        <dbReference type="ARBA" id="ARBA00004496"/>
    </source>
</evidence>
<dbReference type="Proteomes" id="UP000479563">
    <property type="component" value="Unassembled WGS sequence"/>
</dbReference>
<dbReference type="PROSITE" id="PS50110">
    <property type="entry name" value="RESPONSE_REGULATORY"/>
    <property type="match status" value="1"/>
</dbReference>
<dbReference type="InterPro" id="IPR001789">
    <property type="entry name" value="Sig_transdc_resp-reg_receiver"/>
</dbReference>
<gene>
    <name evidence="13" type="ORF">GKE07_01825</name>
</gene>